<feature type="region of interest" description="Disordered" evidence="5">
    <location>
        <begin position="202"/>
        <end position="226"/>
    </location>
</feature>
<dbReference type="GO" id="GO:0008234">
    <property type="term" value="F:cysteine-type peptidase activity"/>
    <property type="evidence" value="ECO:0007669"/>
    <property type="project" value="UniProtKB-KW"/>
</dbReference>
<keyword evidence="9" id="KW-1185">Reference proteome</keyword>
<dbReference type="PROSITE" id="PS51935">
    <property type="entry name" value="NLPC_P60"/>
    <property type="match status" value="1"/>
</dbReference>
<evidence type="ECO:0000256" key="2">
    <source>
        <dbReference type="ARBA" id="ARBA00022670"/>
    </source>
</evidence>
<gene>
    <name evidence="8" type="ORF">SAMN05216377_11958</name>
</gene>
<dbReference type="Proteomes" id="UP000198967">
    <property type="component" value="Unassembled WGS sequence"/>
</dbReference>
<name>A0A1G7ZV83_PSEOR</name>
<proteinExistence type="inferred from homology"/>
<feature type="region of interest" description="Disordered" evidence="5">
    <location>
        <begin position="1"/>
        <end position="32"/>
    </location>
</feature>
<keyword evidence="4" id="KW-0788">Thiol protease</keyword>
<dbReference type="Gene3D" id="3.90.1720.10">
    <property type="entry name" value="endopeptidase domain like (from Nostoc punctiforme)"/>
    <property type="match status" value="1"/>
</dbReference>
<feature type="region of interest" description="Disordered" evidence="5">
    <location>
        <begin position="500"/>
        <end position="557"/>
    </location>
</feature>
<dbReference type="GO" id="GO:0006508">
    <property type="term" value="P:proteolysis"/>
    <property type="evidence" value="ECO:0007669"/>
    <property type="project" value="UniProtKB-KW"/>
</dbReference>
<feature type="compositionally biased region" description="Low complexity" evidence="5">
    <location>
        <begin position="19"/>
        <end position="28"/>
    </location>
</feature>
<dbReference type="PANTHER" id="PTHR47359:SF3">
    <property type="entry name" value="NLP_P60 DOMAIN-CONTAINING PROTEIN-RELATED"/>
    <property type="match status" value="1"/>
</dbReference>
<feature type="region of interest" description="Disordered" evidence="5">
    <location>
        <begin position="126"/>
        <end position="145"/>
    </location>
</feature>
<keyword evidence="6" id="KW-0812">Transmembrane</keyword>
<keyword evidence="6" id="KW-1133">Transmembrane helix</keyword>
<keyword evidence="3 8" id="KW-0378">Hydrolase</keyword>
<accession>A0A1G7ZV83</accession>
<feature type="domain" description="NlpC/P60" evidence="7">
    <location>
        <begin position="229"/>
        <end position="354"/>
    </location>
</feature>
<evidence type="ECO:0000313" key="9">
    <source>
        <dbReference type="Proteomes" id="UP000198967"/>
    </source>
</evidence>
<feature type="compositionally biased region" description="Low complexity" evidence="5">
    <location>
        <begin position="500"/>
        <end position="545"/>
    </location>
</feature>
<dbReference type="Pfam" id="PF00877">
    <property type="entry name" value="NLPC_P60"/>
    <property type="match status" value="1"/>
</dbReference>
<evidence type="ECO:0000256" key="1">
    <source>
        <dbReference type="ARBA" id="ARBA00007074"/>
    </source>
</evidence>
<dbReference type="STRING" id="366584.SAMN05216377_11958"/>
<protein>
    <submittedName>
        <fullName evidence="8">Cell wall-associated hydrolase, NlpC family</fullName>
    </submittedName>
</protein>
<keyword evidence="2" id="KW-0645">Protease</keyword>
<dbReference type="InterPro" id="IPR051794">
    <property type="entry name" value="PG_Endopeptidase_C40"/>
</dbReference>
<dbReference type="InterPro" id="IPR000064">
    <property type="entry name" value="NLP_P60_dom"/>
</dbReference>
<dbReference type="PANTHER" id="PTHR47359">
    <property type="entry name" value="PEPTIDOGLYCAN DL-ENDOPEPTIDASE CWLO"/>
    <property type="match status" value="1"/>
</dbReference>
<evidence type="ECO:0000256" key="4">
    <source>
        <dbReference type="ARBA" id="ARBA00022807"/>
    </source>
</evidence>
<sequence length="675" mass="68186">MALRERSGSRSVKGRHRAAPASARVAVPDQRTSHRWTSVEAEEWAARRARWVERIPAPRRAADPVVIPGPRRAGDEGGARGAVGGARIEAARVASAGLAGARLATAMLARATVREPGLRRADRAAARATVRDSEPGVQEPTADPWGRRPLPVRYRPLPRRRRRMTGLWILLAVLLVATVGAIPSALRDPAVRATANTGGPAVENLGGGAGGGGGPVAPAPAEFTDQLPDGRAQTAIDAALGQLGVPYQWGGNGPGAGDTGFDCSGLTAFAYAAAGIALPRTAHTQYVAGPHVPADAPLQPGDLVFYGSPSAVYHVGIYLGDGKMVNAPNYDQPVQVSHYRWRGDEYLGATRPAATGERRTGLLEYLPEPRTVEGWPRSFDAPRATVPAQRIQPSDALPAESATAAASIAAASLSAEGGAVERSPSTPATPAAGQPALTWTIPAARHQSVAQAAPAPSAPRVAAGLPAPGAVASSPALEVAAAATAPQVVDSPVPQIAAPAASPVAGSPVPQTAATATPPVAAEAPAALSPQEPAVAAGPPGAAQGQAGGTPPVPGAPGADPVVDAVVGTLTLPSGTIPLVAARLDLLGTPVVPAPGTAALLDEGGAQLLVLPTTVPVDDSVTVSVDGADPRVRTVVEAQTLTAAQLAEHVRTLPEGEFQIAAPAADGTWSVAELE</sequence>
<dbReference type="AlphaFoldDB" id="A0A1G7ZV83"/>
<reference evidence="8 9" key="1">
    <citation type="submission" date="2016-10" db="EMBL/GenBank/DDBJ databases">
        <authorList>
            <person name="de Groot N.N."/>
        </authorList>
    </citation>
    <scope>NUCLEOTIDE SEQUENCE [LARGE SCALE GENOMIC DNA]</scope>
    <source>
        <strain evidence="8 9">CGMCC 4.3143</strain>
    </source>
</reference>
<keyword evidence="6" id="KW-0472">Membrane</keyword>
<evidence type="ECO:0000256" key="6">
    <source>
        <dbReference type="SAM" id="Phobius"/>
    </source>
</evidence>
<feature type="transmembrane region" description="Helical" evidence="6">
    <location>
        <begin position="165"/>
        <end position="186"/>
    </location>
</feature>
<dbReference type="EMBL" id="FNBE01000019">
    <property type="protein sequence ID" value="SDH12639.1"/>
    <property type="molecule type" value="Genomic_DNA"/>
</dbReference>
<organism evidence="8 9">
    <name type="scientific">Pseudonocardia oroxyli</name>
    <dbReference type="NCBI Taxonomy" id="366584"/>
    <lineage>
        <taxon>Bacteria</taxon>
        <taxon>Bacillati</taxon>
        <taxon>Actinomycetota</taxon>
        <taxon>Actinomycetes</taxon>
        <taxon>Pseudonocardiales</taxon>
        <taxon>Pseudonocardiaceae</taxon>
        <taxon>Pseudonocardia</taxon>
    </lineage>
</organism>
<evidence type="ECO:0000259" key="7">
    <source>
        <dbReference type="PROSITE" id="PS51935"/>
    </source>
</evidence>
<evidence type="ECO:0000256" key="3">
    <source>
        <dbReference type="ARBA" id="ARBA00022801"/>
    </source>
</evidence>
<dbReference type="SUPFAM" id="SSF54001">
    <property type="entry name" value="Cysteine proteinases"/>
    <property type="match status" value="1"/>
</dbReference>
<dbReference type="InterPro" id="IPR038765">
    <property type="entry name" value="Papain-like_cys_pep_sf"/>
</dbReference>
<comment type="similarity">
    <text evidence="1">Belongs to the peptidase C40 family.</text>
</comment>
<evidence type="ECO:0000313" key="8">
    <source>
        <dbReference type="EMBL" id="SDH12639.1"/>
    </source>
</evidence>
<feature type="compositionally biased region" description="Gly residues" evidence="5">
    <location>
        <begin position="205"/>
        <end position="215"/>
    </location>
</feature>
<evidence type="ECO:0000256" key="5">
    <source>
        <dbReference type="SAM" id="MobiDB-lite"/>
    </source>
</evidence>